<gene>
    <name evidence="2" type="ORF">LTR91_021710</name>
</gene>
<dbReference type="PANTHER" id="PTHR37540:SF5">
    <property type="entry name" value="TRANSCRIPTION FACTOR DOMAIN-CONTAINING PROTEIN"/>
    <property type="match status" value="1"/>
</dbReference>
<feature type="compositionally biased region" description="Basic and acidic residues" evidence="1">
    <location>
        <begin position="77"/>
        <end position="89"/>
    </location>
</feature>
<keyword evidence="3" id="KW-1185">Reference proteome</keyword>
<organism evidence="2 3">
    <name type="scientific">Friedmanniomyces endolithicus</name>
    <dbReference type="NCBI Taxonomy" id="329885"/>
    <lineage>
        <taxon>Eukaryota</taxon>
        <taxon>Fungi</taxon>
        <taxon>Dikarya</taxon>
        <taxon>Ascomycota</taxon>
        <taxon>Pezizomycotina</taxon>
        <taxon>Dothideomycetes</taxon>
        <taxon>Dothideomycetidae</taxon>
        <taxon>Mycosphaerellales</taxon>
        <taxon>Teratosphaeriaceae</taxon>
        <taxon>Friedmanniomyces</taxon>
    </lineage>
</organism>
<dbReference type="AlphaFoldDB" id="A0AAN6JZY0"/>
<dbReference type="Pfam" id="PF11951">
    <property type="entry name" value="Fungal_trans_2"/>
    <property type="match status" value="1"/>
</dbReference>
<comment type="caution">
    <text evidence="2">The sequence shown here is derived from an EMBL/GenBank/DDBJ whole genome shotgun (WGS) entry which is preliminary data.</text>
</comment>
<feature type="region of interest" description="Disordered" evidence="1">
    <location>
        <begin position="1"/>
        <end position="163"/>
    </location>
</feature>
<proteinExistence type="predicted"/>
<reference evidence="2" key="1">
    <citation type="submission" date="2023-06" db="EMBL/GenBank/DDBJ databases">
        <title>Black Yeasts Isolated from many extreme environments.</title>
        <authorList>
            <person name="Coleine C."/>
            <person name="Stajich J.E."/>
            <person name="Selbmann L."/>
        </authorList>
    </citation>
    <scope>NUCLEOTIDE SEQUENCE</scope>
    <source>
        <strain evidence="2">CCFEE 5200</strain>
    </source>
</reference>
<sequence length="379" mass="41394">MANKRAAELSRNQPAGSRAATPVTGRTEPSSTRQAPPPQEAPRSQIDFQFLNFSHPSDAKASNARKAVRSHVTKQQHQKEQKLQQERRAKSLQGTSSEPGQRLPLRRAHAGSFPPERPASIDLPILPIQRSAGGSLASSPGALSASSSGSPAASPTRPLERRIDPSELYPEAWHSYIPRIMVCPAADFHSRTRTDDQAQDAYQSNMAVEVPDLDAVEVRDLLRTRFFPFVVTDAASFHAVLLVATTHYRRQRGAHVHAIDPLQLRGMAIREINQALEDPVRATSDQLIAAVAHMACFEALCGDRDGFNTHMMGLLRLVSMRGGLSALGLDGLLERILLWIDANATHIVGTRLYFTRATVPTIFAVHPRPDPGRFAGGTA</sequence>
<feature type="compositionally biased region" description="Basic residues" evidence="1">
    <location>
        <begin position="66"/>
        <end position="76"/>
    </location>
</feature>
<feature type="compositionally biased region" description="Low complexity" evidence="1">
    <location>
        <begin position="131"/>
        <end position="155"/>
    </location>
</feature>
<protein>
    <submittedName>
        <fullName evidence="2">Uncharacterized protein</fullName>
    </submittedName>
</protein>
<evidence type="ECO:0000313" key="2">
    <source>
        <dbReference type="EMBL" id="KAK0957725.1"/>
    </source>
</evidence>
<dbReference type="Proteomes" id="UP001175353">
    <property type="component" value="Unassembled WGS sequence"/>
</dbReference>
<accession>A0AAN6JZY0</accession>
<dbReference type="EMBL" id="JAUJLE010000397">
    <property type="protein sequence ID" value="KAK0957725.1"/>
    <property type="molecule type" value="Genomic_DNA"/>
</dbReference>
<dbReference type="PANTHER" id="PTHR37540">
    <property type="entry name" value="TRANSCRIPTION FACTOR (ACR-2), PUTATIVE-RELATED-RELATED"/>
    <property type="match status" value="1"/>
</dbReference>
<dbReference type="InterPro" id="IPR021858">
    <property type="entry name" value="Fun_TF"/>
</dbReference>
<evidence type="ECO:0000256" key="1">
    <source>
        <dbReference type="SAM" id="MobiDB-lite"/>
    </source>
</evidence>
<name>A0AAN6JZY0_9PEZI</name>
<evidence type="ECO:0000313" key="3">
    <source>
        <dbReference type="Proteomes" id="UP001175353"/>
    </source>
</evidence>